<dbReference type="OrthoDB" id="10253408at2759"/>
<keyword evidence="4" id="KW-1185">Reference proteome</keyword>
<feature type="non-terminal residue" evidence="2">
    <location>
        <position position="166"/>
    </location>
</feature>
<feature type="non-terminal residue" evidence="2">
    <location>
        <position position="1"/>
    </location>
</feature>
<evidence type="ECO:0000259" key="1">
    <source>
        <dbReference type="Pfam" id="PF00112"/>
    </source>
</evidence>
<organism evidence="2 4">
    <name type="scientific">Didymodactylos carnosus</name>
    <dbReference type="NCBI Taxonomy" id="1234261"/>
    <lineage>
        <taxon>Eukaryota</taxon>
        <taxon>Metazoa</taxon>
        <taxon>Spiralia</taxon>
        <taxon>Gnathifera</taxon>
        <taxon>Rotifera</taxon>
        <taxon>Eurotatoria</taxon>
        <taxon>Bdelloidea</taxon>
        <taxon>Philodinida</taxon>
        <taxon>Philodinidae</taxon>
        <taxon>Didymodactylos</taxon>
    </lineage>
</organism>
<evidence type="ECO:0000313" key="2">
    <source>
        <dbReference type="EMBL" id="CAF1593777.1"/>
    </source>
</evidence>
<dbReference type="GO" id="GO:0006508">
    <property type="term" value="P:proteolysis"/>
    <property type="evidence" value="ECO:0007669"/>
    <property type="project" value="InterPro"/>
</dbReference>
<dbReference type="SUPFAM" id="SSF54001">
    <property type="entry name" value="Cysteine proteinases"/>
    <property type="match status" value="1"/>
</dbReference>
<dbReference type="EMBL" id="CAJOBC010100431">
    <property type="protein sequence ID" value="CAF4467181.1"/>
    <property type="molecule type" value="Genomic_DNA"/>
</dbReference>
<dbReference type="GO" id="GO:0008234">
    <property type="term" value="F:cysteine-type peptidase activity"/>
    <property type="evidence" value="ECO:0007669"/>
    <property type="project" value="InterPro"/>
</dbReference>
<gene>
    <name evidence="2" type="ORF">GPM918_LOCUS41933</name>
    <name evidence="3" type="ORF">SRO942_LOCUS43075</name>
</gene>
<dbReference type="InterPro" id="IPR000668">
    <property type="entry name" value="Peptidase_C1A_C"/>
</dbReference>
<name>A0A816ABM2_9BILA</name>
<dbReference type="EMBL" id="CAJNOQ010034207">
    <property type="protein sequence ID" value="CAF1593777.1"/>
    <property type="molecule type" value="Genomic_DNA"/>
</dbReference>
<feature type="domain" description="Peptidase C1A papain C-terminal" evidence="1">
    <location>
        <begin position="1"/>
        <end position="28"/>
    </location>
</feature>
<dbReference type="InterPro" id="IPR038765">
    <property type="entry name" value="Papain-like_cys_pep_sf"/>
</dbReference>
<dbReference type="Gene3D" id="2.40.50.170">
    <property type="entry name" value="Cysteine proteinases. Chain C"/>
    <property type="match status" value="1"/>
</dbReference>
<proteinExistence type="predicted"/>
<protein>
    <recommendedName>
        <fullName evidence="1">Peptidase C1A papain C-terminal domain-containing protein</fullName>
    </recommendedName>
</protein>
<dbReference type="Pfam" id="PF00112">
    <property type="entry name" value="Peptidase_C1"/>
    <property type="match status" value="1"/>
</dbReference>
<comment type="caution">
    <text evidence="2">The sequence shown here is derived from an EMBL/GenBank/DDBJ whole genome shotgun (WGS) entry which is preliminary data.</text>
</comment>
<reference evidence="2" key="1">
    <citation type="submission" date="2021-02" db="EMBL/GenBank/DDBJ databases">
        <authorList>
            <person name="Nowell W R."/>
        </authorList>
    </citation>
    <scope>NUCLEOTIDE SEQUENCE</scope>
</reference>
<dbReference type="Proteomes" id="UP000681722">
    <property type="component" value="Unassembled WGS sequence"/>
</dbReference>
<accession>A0A816ABM2</accession>
<evidence type="ECO:0000313" key="4">
    <source>
        <dbReference type="Proteomes" id="UP000663829"/>
    </source>
</evidence>
<sequence length="166" mass="19829">YYIVKNSWGESWGNDGYIWMSRNKKNQCVDLYPAFYNLNKRLNSILNDNNLLVGIDVVTIKTCDTNYLCSTLISLCSSRILYVNLRNHCSFPAEFQFRINEFLQLRSFAILYPSKKQIHYYFPLFQHTTNLERFFYIKTNTIKYEKKNYQLPLSLSYCHLATLCEY</sequence>
<dbReference type="Proteomes" id="UP000663829">
    <property type="component" value="Unassembled WGS sequence"/>
</dbReference>
<dbReference type="AlphaFoldDB" id="A0A816ABM2"/>
<evidence type="ECO:0000313" key="3">
    <source>
        <dbReference type="EMBL" id="CAF4467181.1"/>
    </source>
</evidence>